<organism evidence="2 3">
    <name type="scientific">Xanthomonas euvesicatoria pv. euvesicatoria</name>
    <dbReference type="NCBI Taxonomy" id="2753541"/>
    <lineage>
        <taxon>Bacteria</taxon>
        <taxon>Pseudomonadati</taxon>
        <taxon>Pseudomonadota</taxon>
        <taxon>Gammaproteobacteria</taxon>
        <taxon>Lysobacterales</taxon>
        <taxon>Lysobacteraceae</taxon>
        <taxon>Xanthomonas</taxon>
    </lineage>
</organism>
<feature type="transmembrane region" description="Helical" evidence="1">
    <location>
        <begin position="59"/>
        <end position="77"/>
    </location>
</feature>
<dbReference type="RefSeq" id="WP_005921230.1">
    <property type="nucleotide sequence ID" value="NZ_JAJITJ010000113.1"/>
</dbReference>
<dbReference type="Proteomes" id="UP001430605">
    <property type="component" value="Unassembled WGS sequence"/>
</dbReference>
<protein>
    <submittedName>
        <fullName evidence="2">Uncharacterized protein</fullName>
    </submittedName>
</protein>
<keyword evidence="1" id="KW-0472">Membrane</keyword>
<dbReference type="EMBL" id="JAJIUS010000022">
    <property type="protein sequence ID" value="MCC8634121.1"/>
    <property type="molecule type" value="Genomic_DNA"/>
</dbReference>
<reference evidence="2" key="1">
    <citation type="submission" date="2021-11" db="EMBL/GenBank/DDBJ databases">
        <title>Genome resources and taxonomic validation of 89 Xanthomonas strains.</title>
        <authorList>
            <person name="Tambong J.T."/>
        </authorList>
    </citation>
    <scope>NUCLEOTIDE SEQUENCE</scope>
    <source>
        <strain evidence="2">Xv 72</strain>
    </source>
</reference>
<proteinExistence type="predicted"/>
<sequence>MRNNHSLCIIAVLFSLASLWATQFRQLNTYYFVPILLSIASIGLISLQEKGRLRHVEMVAAVTILVIAILVGAQKYSP</sequence>
<name>A0ABS8LIE7_XANEU</name>
<feature type="transmembrane region" description="Helical" evidence="1">
    <location>
        <begin position="31"/>
        <end position="47"/>
    </location>
</feature>
<evidence type="ECO:0000313" key="2">
    <source>
        <dbReference type="EMBL" id="MCC8634121.1"/>
    </source>
</evidence>
<comment type="caution">
    <text evidence="2">The sequence shown here is derived from an EMBL/GenBank/DDBJ whole genome shotgun (WGS) entry which is preliminary data.</text>
</comment>
<accession>A0ABS8LIE7</accession>
<gene>
    <name evidence="2" type="ORF">LN463_03750</name>
</gene>
<evidence type="ECO:0000256" key="1">
    <source>
        <dbReference type="SAM" id="Phobius"/>
    </source>
</evidence>
<keyword evidence="1" id="KW-1133">Transmembrane helix</keyword>
<keyword evidence="3" id="KW-1185">Reference proteome</keyword>
<evidence type="ECO:0000313" key="3">
    <source>
        <dbReference type="Proteomes" id="UP001430605"/>
    </source>
</evidence>
<keyword evidence="1" id="KW-0812">Transmembrane</keyword>